<organism evidence="2 3">
    <name type="scientific">Acidocella aminolytica 101 = DSM 11237</name>
    <dbReference type="NCBI Taxonomy" id="1120923"/>
    <lineage>
        <taxon>Bacteria</taxon>
        <taxon>Pseudomonadati</taxon>
        <taxon>Pseudomonadota</taxon>
        <taxon>Alphaproteobacteria</taxon>
        <taxon>Acetobacterales</taxon>
        <taxon>Acidocellaceae</taxon>
        <taxon>Acidocella</taxon>
    </lineage>
</organism>
<name>A0A0D6PF18_9PROT</name>
<dbReference type="Proteomes" id="UP000032668">
    <property type="component" value="Unassembled WGS sequence"/>
</dbReference>
<evidence type="ECO:0000256" key="1">
    <source>
        <dbReference type="SAM" id="MobiDB-lite"/>
    </source>
</evidence>
<evidence type="ECO:0000313" key="3">
    <source>
        <dbReference type="Proteomes" id="UP000032668"/>
    </source>
</evidence>
<feature type="region of interest" description="Disordered" evidence="1">
    <location>
        <begin position="1"/>
        <end position="21"/>
    </location>
</feature>
<dbReference type="EMBL" id="BANC01000030">
    <property type="protein sequence ID" value="GAN79798.1"/>
    <property type="molecule type" value="Genomic_DNA"/>
</dbReference>
<protein>
    <submittedName>
        <fullName evidence="2">Uncharacterized protein</fullName>
    </submittedName>
</protein>
<dbReference type="AlphaFoldDB" id="A0A0D6PF18"/>
<keyword evidence="3" id="KW-1185">Reference proteome</keyword>
<gene>
    <name evidence="2" type="ORF">Aam_030_031</name>
</gene>
<evidence type="ECO:0000313" key="2">
    <source>
        <dbReference type="EMBL" id="GAN79798.1"/>
    </source>
</evidence>
<sequence length="189" mass="20461">MTIRETVHTVARQTMKPRPEPAKRVRATSERKLHNVDVVIDRCGAERIDSGVMALHRNGSLTDSDLHAAERFYADYALAVHGARDSEKTGGGGSPDSMGVAVIHASAALTDAIEAVGSYGKAILVAFVVDGLSLAKIAQSRGENRQVLTGIVISTIKRLSDHYYAVDNRPRFPMKRARSVQKQLASLKA</sequence>
<accession>A0A0D6PF18</accession>
<reference evidence="2 3" key="1">
    <citation type="submission" date="2012-11" db="EMBL/GenBank/DDBJ databases">
        <title>Whole genome sequence of Acidocella aminolytica 101 = DSM 11237.</title>
        <authorList>
            <person name="Azuma Y."/>
            <person name="Higashiura N."/>
            <person name="Hirakawa H."/>
            <person name="Matsushita K."/>
        </authorList>
    </citation>
    <scope>NUCLEOTIDE SEQUENCE [LARGE SCALE GENOMIC DNA]</scope>
    <source>
        <strain evidence="3">101 / DSM 11237</strain>
    </source>
</reference>
<comment type="caution">
    <text evidence="2">The sequence shown here is derived from an EMBL/GenBank/DDBJ whole genome shotgun (WGS) entry which is preliminary data.</text>
</comment>
<proteinExistence type="predicted"/>